<sequence length="61" mass="6559">MLVRRSPDLGLPPAAAALSTIPLPPSPARLLLPNARHQPPPCRPAAATRPHDRISRRGARE</sequence>
<reference evidence="2 3" key="1">
    <citation type="submission" date="2024-02" db="EMBL/GenBank/DDBJ databases">
        <title>High-quality chromosome-scale genome assembly of Pensacola bahiagrass (Paspalum notatum Flugge var. saurae).</title>
        <authorList>
            <person name="Vega J.M."/>
            <person name="Podio M."/>
            <person name="Orjuela J."/>
            <person name="Siena L.A."/>
            <person name="Pessino S.C."/>
            <person name="Combes M.C."/>
            <person name="Mariac C."/>
            <person name="Albertini E."/>
            <person name="Pupilli F."/>
            <person name="Ortiz J.P.A."/>
            <person name="Leblanc O."/>
        </authorList>
    </citation>
    <scope>NUCLEOTIDE SEQUENCE [LARGE SCALE GENOMIC DNA]</scope>
    <source>
        <strain evidence="2">R1</strain>
        <tissue evidence="2">Leaf</tissue>
    </source>
</reference>
<dbReference type="Proteomes" id="UP001341281">
    <property type="component" value="Chromosome 07"/>
</dbReference>
<gene>
    <name evidence="2" type="ORF">U9M48_030710</name>
</gene>
<feature type="compositionally biased region" description="Basic and acidic residues" evidence="1">
    <location>
        <begin position="49"/>
        <end position="61"/>
    </location>
</feature>
<protein>
    <submittedName>
        <fullName evidence="2">Uncharacterized protein</fullName>
    </submittedName>
</protein>
<keyword evidence="3" id="KW-1185">Reference proteome</keyword>
<evidence type="ECO:0000313" key="2">
    <source>
        <dbReference type="EMBL" id="WVZ83578.1"/>
    </source>
</evidence>
<name>A0AAQ3X2J6_PASNO</name>
<dbReference type="EMBL" id="CP144751">
    <property type="protein sequence ID" value="WVZ83578.1"/>
    <property type="molecule type" value="Genomic_DNA"/>
</dbReference>
<dbReference type="AlphaFoldDB" id="A0AAQ3X2J6"/>
<evidence type="ECO:0000256" key="1">
    <source>
        <dbReference type="SAM" id="MobiDB-lite"/>
    </source>
</evidence>
<evidence type="ECO:0000313" key="3">
    <source>
        <dbReference type="Proteomes" id="UP001341281"/>
    </source>
</evidence>
<organism evidence="2 3">
    <name type="scientific">Paspalum notatum var. saurae</name>
    <dbReference type="NCBI Taxonomy" id="547442"/>
    <lineage>
        <taxon>Eukaryota</taxon>
        <taxon>Viridiplantae</taxon>
        <taxon>Streptophyta</taxon>
        <taxon>Embryophyta</taxon>
        <taxon>Tracheophyta</taxon>
        <taxon>Spermatophyta</taxon>
        <taxon>Magnoliopsida</taxon>
        <taxon>Liliopsida</taxon>
        <taxon>Poales</taxon>
        <taxon>Poaceae</taxon>
        <taxon>PACMAD clade</taxon>
        <taxon>Panicoideae</taxon>
        <taxon>Andropogonodae</taxon>
        <taxon>Paspaleae</taxon>
        <taxon>Paspalinae</taxon>
        <taxon>Paspalum</taxon>
    </lineage>
</organism>
<feature type="region of interest" description="Disordered" evidence="1">
    <location>
        <begin position="1"/>
        <end position="61"/>
    </location>
</feature>
<proteinExistence type="predicted"/>
<accession>A0AAQ3X2J6</accession>